<gene>
    <name evidence="1" type="ORF">EB796_024351</name>
</gene>
<dbReference type="PANTHER" id="PTHR13582:SF0">
    <property type="entry name" value="M-PHASE PHOSPHOPROTEIN 6"/>
    <property type="match status" value="1"/>
</dbReference>
<organism evidence="1 2">
    <name type="scientific">Bugula neritina</name>
    <name type="common">Brown bryozoan</name>
    <name type="synonym">Sertularia neritina</name>
    <dbReference type="NCBI Taxonomy" id="10212"/>
    <lineage>
        <taxon>Eukaryota</taxon>
        <taxon>Metazoa</taxon>
        <taxon>Spiralia</taxon>
        <taxon>Lophotrochozoa</taxon>
        <taxon>Bryozoa</taxon>
        <taxon>Gymnolaemata</taxon>
        <taxon>Cheilostomatida</taxon>
        <taxon>Flustrina</taxon>
        <taxon>Buguloidea</taxon>
        <taxon>Bugulidae</taxon>
        <taxon>Bugula</taxon>
    </lineage>
</organism>
<dbReference type="GO" id="GO:0000460">
    <property type="term" value="P:maturation of 5.8S rRNA"/>
    <property type="evidence" value="ECO:0007669"/>
    <property type="project" value="TreeGrafter"/>
</dbReference>
<protein>
    <submittedName>
        <fullName evidence="1">MPHOSPH6</fullName>
    </submittedName>
</protein>
<accession>A0A7J7IVU1</accession>
<sequence length="159" mass="18028">MTSKRSITVKSLSGNLLQMKFMKKTALASSQACEDEDVSKNDAEHWVIDPELAKRSSKNERSIQPSHAMCEDLAYGRMSFKGFNPAIEKIMKAMKGEEQSDEEMVSAEDQQFAEQYASITNVAEKFMTKKHKLKYRDNSRSKIGRFASVKKMKLSDEGT</sequence>
<dbReference type="PANTHER" id="PTHR13582">
    <property type="entry name" value="M-PHASE PHOSPHOPROTEIN 6"/>
    <property type="match status" value="1"/>
</dbReference>
<dbReference type="Pfam" id="PF10175">
    <property type="entry name" value="MPP6"/>
    <property type="match status" value="1"/>
</dbReference>
<proteinExistence type="predicted"/>
<dbReference type="InterPro" id="IPR019324">
    <property type="entry name" value="MPP6"/>
</dbReference>
<keyword evidence="2" id="KW-1185">Reference proteome</keyword>
<evidence type="ECO:0000313" key="1">
    <source>
        <dbReference type="EMBL" id="KAF6017338.1"/>
    </source>
</evidence>
<dbReference type="Proteomes" id="UP000593567">
    <property type="component" value="Unassembled WGS sequence"/>
</dbReference>
<comment type="caution">
    <text evidence="1">The sequence shown here is derived from an EMBL/GenBank/DDBJ whole genome shotgun (WGS) entry which is preliminary data.</text>
</comment>
<dbReference type="EMBL" id="VXIV02003411">
    <property type="protein sequence ID" value="KAF6017338.1"/>
    <property type="molecule type" value="Genomic_DNA"/>
</dbReference>
<dbReference type="AlphaFoldDB" id="A0A7J7IVU1"/>
<reference evidence="1" key="1">
    <citation type="submission" date="2020-06" db="EMBL/GenBank/DDBJ databases">
        <title>Draft genome of Bugula neritina, a colonial animal packing powerful symbionts and potential medicines.</title>
        <authorList>
            <person name="Rayko M."/>
        </authorList>
    </citation>
    <scope>NUCLEOTIDE SEQUENCE [LARGE SCALE GENOMIC DNA]</scope>
    <source>
        <strain evidence="1">Kwan_BN1</strain>
    </source>
</reference>
<name>A0A7J7IVU1_BUGNE</name>
<dbReference type="OrthoDB" id="20403at2759"/>
<evidence type="ECO:0000313" key="2">
    <source>
        <dbReference type="Proteomes" id="UP000593567"/>
    </source>
</evidence>